<accession>A0ABU9YU89</accession>
<feature type="signal peptide" evidence="1">
    <location>
        <begin position="1"/>
        <end position="21"/>
    </location>
</feature>
<dbReference type="Proteomes" id="UP001410394">
    <property type="component" value="Unassembled WGS sequence"/>
</dbReference>
<evidence type="ECO:0000313" key="4">
    <source>
        <dbReference type="Proteomes" id="UP001410394"/>
    </source>
</evidence>
<comment type="caution">
    <text evidence="3">The sequence shown here is derived from an EMBL/GenBank/DDBJ whole genome shotgun (WGS) entry which is preliminary data.</text>
</comment>
<dbReference type="EMBL" id="JBDIVE010000001">
    <property type="protein sequence ID" value="MEN3067106.1"/>
    <property type="molecule type" value="Genomic_DNA"/>
</dbReference>
<evidence type="ECO:0000256" key="1">
    <source>
        <dbReference type="SAM" id="SignalP"/>
    </source>
</evidence>
<dbReference type="InterPro" id="IPR032267">
    <property type="entry name" value="DUF4832"/>
</dbReference>
<feature type="chain" id="PRO_5045610154" evidence="1">
    <location>
        <begin position="22"/>
        <end position="464"/>
    </location>
</feature>
<keyword evidence="4" id="KW-1185">Reference proteome</keyword>
<proteinExistence type="predicted"/>
<dbReference type="Gene3D" id="3.20.20.80">
    <property type="entry name" value="Glycosidases"/>
    <property type="match status" value="1"/>
</dbReference>
<evidence type="ECO:0000313" key="3">
    <source>
        <dbReference type="EMBL" id="MEN3067106.1"/>
    </source>
</evidence>
<name>A0ABU9YU89_9RHOO</name>
<evidence type="ECO:0000259" key="2">
    <source>
        <dbReference type="Pfam" id="PF16116"/>
    </source>
</evidence>
<feature type="domain" description="DUF4832" evidence="2">
    <location>
        <begin position="235"/>
        <end position="431"/>
    </location>
</feature>
<dbReference type="Pfam" id="PF16116">
    <property type="entry name" value="DUF4832"/>
    <property type="match status" value="1"/>
</dbReference>
<keyword evidence="1" id="KW-0732">Signal</keyword>
<gene>
    <name evidence="3" type="ORF">ABDB84_01375</name>
</gene>
<reference evidence="3 4" key="1">
    <citation type="journal article" date="2018" name="Int. J. Syst. Evol. Microbiol.">
        <title>Uliginosibacterium sediminicola sp. nov., isolated from freshwater sediment.</title>
        <authorList>
            <person name="Hwang W.M."/>
            <person name="Kim S.M."/>
            <person name="Kang K."/>
            <person name="Ahn T.Y."/>
        </authorList>
    </citation>
    <scope>NUCLEOTIDE SEQUENCE [LARGE SCALE GENOMIC DNA]</scope>
    <source>
        <strain evidence="3 4">M1-21</strain>
    </source>
</reference>
<dbReference type="InterPro" id="IPR017853">
    <property type="entry name" value="GH"/>
</dbReference>
<protein>
    <submittedName>
        <fullName evidence="3">DUF4832 domain-containing protein</fullName>
    </submittedName>
</protein>
<sequence length="464" mass="50516">MSALRGLLALGLSMLLISARAEVAAPAWQPLAYAPAPADNPLKGLVPYAGAANPDNFPASMEFSYFPLSAVLQAEDRYDWRALERFLDAAAARGRQAVFRFYVEYPGKSGSIPPFLLDAGLAITRYSRPSTPPRPPVDNETPDYSNPALRAAMVKFIHALGARYDGDARIGFITAGLLGMWGEWHDSPRNDLFASKAVQQEIMDAYAASFRITPILLRYPAGATHPVYADNAQARFGYHDDSFAWGTLGSKDWHFMNLTRAAGQVALQTWQTRPIGGEIRPEAWGKVFDAEPGNAAIEDFRACVDATHVSWLMDSGMFRAGNPPERRQRALEAVRHMGYEFQVTQVALRPADAQLAVALQISNLGVAPFYYAWPIEVALLGADGQLLGPRGAAGSVLAILPGTPATREAQLDTRTLAAGRYRVLLRVANPLALGKPLRFANQAQDQDLPGWLSLGSVEIGQRGR</sequence>
<organism evidence="3 4">
    <name type="scientific">Uliginosibacterium sediminicola</name>
    <dbReference type="NCBI Taxonomy" id="2024550"/>
    <lineage>
        <taxon>Bacteria</taxon>
        <taxon>Pseudomonadati</taxon>
        <taxon>Pseudomonadota</taxon>
        <taxon>Betaproteobacteria</taxon>
        <taxon>Rhodocyclales</taxon>
        <taxon>Zoogloeaceae</taxon>
        <taxon>Uliginosibacterium</taxon>
    </lineage>
</organism>
<dbReference type="SUPFAM" id="SSF51445">
    <property type="entry name" value="(Trans)glycosidases"/>
    <property type="match status" value="1"/>
</dbReference>
<dbReference type="RefSeq" id="WP_345917874.1">
    <property type="nucleotide sequence ID" value="NZ_JBDIVE010000001.1"/>
</dbReference>